<proteinExistence type="predicted"/>
<accession>A0A087FYD4</accession>
<evidence type="ECO:0000313" key="2">
    <source>
        <dbReference type="Proteomes" id="UP000029120"/>
    </source>
</evidence>
<protein>
    <submittedName>
        <fullName evidence="1">Uncharacterized protein</fullName>
    </submittedName>
</protein>
<feature type="non-terminal residue" evidence="1">
    <location>
        <position position="114"/>
    </location>
</feature>
<gene>
    <name evidence="1" type="ORF">AALP_AAs42381U000100</name>
</gene>
<name>A0A087FYD4_ARAAL</name>
<dbReference type="EMBL" id="KL987103">
    <property type="protein sequence ID" value="KFK22636.1"/>
    <property type="molecule type" value="Genomic_DNA"/>
</dbReference>
<evidence type="ECO:0000313" key="1">
    <source>
        <dbReference type="EMBL" id="KFK22636.1"/>
    </source>
</evidence>
<dbReference type="AlphaFoldDB" id="A0A087FYD4"/>
<feature type="non-terminal residue" evidence="1">
    <location>
        <position position="1"/>
    </location>
</feature>
<keyword evidence="2" id="KW-1185">Reference proteome</keyword>
<dbReference type="Proteomes" id="UP000029120">
    <property type="component" value="Unassembled WGS sequence"/>
</dbReference>
<reference evidence="2" key="1">
    <citation type="journal article" date="2015" name="Nat. Plants">
        <title>Genome expansion of Arabis alpina linked with retrotransposition and reduced symmetric DNA methylation.</title>
        <authorList>
            <person name="Willing E.M."/>
            <person name="Rawat V."/>
            <person name="Mandakova T."/>
            <person name="Maumus F."/>
            <person name="James G.V."/>
            <person name="Nordstroem K.J."/>
            <person name="Becker C."/>
            <person name="Warthmann N."/>
            <person name="Chica C."/>
            <person name="Szarzynska B."/>
            <person name="Zytnicki M."/>
            <person name="Albani M.C."/>
            <person name="Kiefer C."/>
            <person name="Bergonzi S."/>
            <person name="Castaings L."/>
            <person name="Mateos J.L."/>
            <person name="Berns M.C."/>
            <person name="Bujdoso N."/>
            <person name="Piofczyk T."/>
            <person name="de Lorenzo L."/>
            <person name="Barrero-Sicilia C."/>
            <person name="Mateos I."/>
            <person name="Piednoel M."/>
            <person name="Hagmann J."/>
            <person name="Chen-Min-Tao R."/>
            <person name="Iglesias-Fernandez R."/>
            <person name="Schuster S.C."/>
            <person name="Alonso-Blanco C."/>
            <person name="Roudier F."/>
            <person name="Carbonero P."/>
            <person name="Paz-Ares J."/>
            <person name="Davis S.J."/>
            <person name="Pecinka A."/>
            <person name="Quesneville H."/>
            <person name="Colot V."/>
            <person name="Lysak M.A."/>
            <person name="Weigel D."/>
            <person name="Coupland G."/>
            <person name="Schneeberger K."/>
        </authorList>
    </citation>
    <scope>NUCLEOTIDE SEQUENCE [LARGE SCALE GENOMIC DNA]</scope>
    <source>
        <strain evidence="2">cv. Pajares</strain>
    </source>
</reference>
<organism evidence="1 2">
    <name type="scientific">Arabis alpina</name>
    <name type="common">Alpine rock-cress</name>
    <dbReference type="NCBI Taxonomy" id="50452"/>
    <lineage>
        <taxon>Eukaryota</taxon>
        <taxon>Viridiplantae</taxon>
        <taxon>Streptophyta</taxon>
        <taxon>Embryophyta</taxon>
        <taxon>Tracheophyta</taxon>
        <taxon>Spermatophyta</taxon>
        <taxon>Magnoliopsida</taxon>
        <taxon>eudicotyledons</taxon>
        <taxon>Gunneridae</taxon>
        <taxon>Pentapetalae</taxon>
        <taxon>rosids</taxon>
        <taxon>malvids</taxon>
        <taxon>Brassicales</taxon>
        <taxon>Brassicaceae</taxon>
        <taxon>Arabideae</taxon>
        <taxon>Arabis</taxon>
    </lineage>
</organism>
<dbReference type="OrthoDB" id="1112858at2759"/>
<sequence>FNHEGEIPQELMALEGMKVVWIIRVNGKETNFRQSSYKVVKVTTKPETIQRFEDNVILKDSNSSEVPLLSNASNVIQLEITSSEANDNALALCSSVTSTSKRPRTVKIEDSEVQ</sequence>
<dbReference type="Gramene" id="KFK22636">
    <property type="protein sequence ID" value="KFK22636"/>
    <property type="gene ID" value="AALP_AAs42381U000100"/>
</dbReference>